<comment type="catalytic activity">
    <reaction evidence="10">
        <text>a quinone + NADH + H(+) = a quinol + NAD(+)</text>
        <dbReference type="Rhea" id="RHEA:46160"/>
        <dbReference type="ChEBI" id="CHEBI:15378"/>
        <dbReference type="ChEBI" id="CHEBI:24646"/>
        <dbReference type="ChEBI" id="CHEBI:57540"/>
        <dbReference type="ChEBI" id="CHEBI:57945"/>
        <dbReference type="ChEBI" id="CHEBI:132124"/>
        <dbReference type="EC" id="1.6.5.2"/>
    </reaction>
</comment>
<dbReference type="Pfam" id="PF04715">
    <property type="entry name" value="Anth_synt_I_N"/>
    <property type="match status" value="1"/>
</dbReference>
<dbReference type="NCBIfam" id="NF002999">
    <property type="entry name" value="PRK03767.1"/>
    <property type="match status" value="1"/>
</dbReference>
<keyword evidence="6" id="KW-0028">Amino-acid biosynthesis</keyword>
<dbReference type="InterPro" id="IPR005025">
    <property type="entry name" value="FMN_Rdtase-like_dom"/>
</dbReference>
<dbReference type="PANTHER" id="PTHR11236">
    <property type="entry name" value="AMINOBENZOATE/ANTHRANILATE SYNTHASE"/>
    <property type="match status" value="1"/>
</dbReference>
<evidence type="ECO:0000259" key="12">
    <source>
        <dbReference type="PROSITE" id="PS50902"/>
    </source>
</evidence>
<dbReference type="InterPro" id="IPR015890">
    <property type="entry name" value="Chorismate_C"/>
</dbReference>
<dbReference type="GO" id="GO:0000162">
    <property type="term" value="P:L-tryptophan biosynthetic process"/>
    <property type="evidence" value="ECO:0007669"/>
    <property type="project" value="UniProtKB-KW"/>
</dbReference>
<keyword evidence="9" id="KW-0456">Lyase</keyword>
<evidence type="ECO:0000256" key="5">
    <source>
        <dbReference type="ARBA" id="ARBA00011653"/>
    </source>
</evidence>
<dbReference type="InterPro" id="IPR010089">
    <property type="entry name" value="Flavoprotein_WrbA-like"/>
</dbReference>
<keyword evidence="8" id="KW-0057">Aromatic amino acid biosynthesis</keyword>
<evidence type="ECO:0000256" key="1">
    <source>
        <dbReference type="ARBA" id="ARBA00001917"/>
    </source>
</evidence>
<protein>
    <submittedName>
        <fullName evidence="13">Anthranilate synthase alpha subunit 2, chloroplastic</fullName>
    </submittedName>
</protein>
<dbReference type="Gene3D" id="3.40.50.360">
    <property type="match status" value="1"/>
</dbReference>
<evidence type="ECO:0000256" key="10">
    <source>
        <dbReference type="ARBA" id="ARBA00047678"/>
    </source>
</evidence>
<evidence type="ECO:0000256" key="11">
    <source>
        <dbReference type="ARBA" id="ARBA00048983"/>
    </source>
</evidence>
<evidence type="ECO:0000256" key="3">
    <source>
        <dbReference type="ARBA" id="ARBA00006961"/>
    </source>
</evidence>
<dbReference type="FunFam" id="3.60.120.10:FF:000003">
    <property type="entry name" value="Anthranilate synthase component 1"/>
    <property type="match status" value="1"/>
</dbReference>
<comment type="pathway">
    <text evidence="2">Amino-acid biosynthesis; L-tryptophan biosynthesis; L-tryptophan from chorismate: step 1/5.</text>
</comment>
<dbReference type="AlphaFoldDB" id="A0A2Z7AV71"/>
<evidence type="ECO:0000256" key="9">
    <source>
        <dbReference type="ARBA" id="ARBA00023239"/>
    </source>
</evidence>
<name>A0A2Z7AV71_9LAMI</name>
<keyword evidence="14" id="KW-1185">Reference proteome</keyword>
<keyword evidence="7" id="KW-0822">Tryptophan biosynthesis</keyword>
<evidence type="ECO:0000256" key="6">
    <source>
        <dbReference type="ARBA" id="ARBA00022605"/>
    </source>
</evidence>
<organism evidence="13 14">
    <name type="scientific">Dorcoceras hygrometricum</name>
    <dbReference type="NCBI Taxonomy" id="472368"/>
    <lineage>
        <taxon>Eukaryota</taxon>
        <taxon>Viridiplantae</taxon>
        <taxon>Streptophyta</taxon>
        <taxon>Embryophyta</taxon>
        <taxon>Tracheophyta</taxon>
        <taxon>Spermatophyta</taxon>
        <taxon>Magnoliopsida</taxon>
        <taxon>eudicotyledons</taxon>
        <taxon>Gunneridae</taxon>
        <taxon>Pentapetalae</taxon>
        <taxon>asterids</taxon>
        <taxon>lamiids</taxon>
        <taxon>Lamiales</taxon>
        <taxon>Gesneriaceae</taxon>
        <taxon>Didymocarpoideae</taxon>
        <taxon>Trichosporeae</taxon>
        <taxon>Loxocarpinae</taxon>
        <taxon>Dorcoceras</taxon>
    </lineage>
</organism>
<evidence type="ECO:0000256" key="7">
    <source>
        <dbReference type="ARBA" id="ARBA00022822"/>
    </source>
</evidence>
<gene>
    <name evidence="13" type="ORF">F511_04806</name>
</gene>
<dbReference type="Gene3D" id="3.60.120.10">
    <property type="entry name" value="Anthranilate synthase"/>
    <property type="match status" value="1"/>
</dbReference>
<dbReference type="FunFam" id="3.40.50.360:FF:000001">
    <property type="entry name" value="NAD(P)H dehydrogenase (Quinone) FQR1-like"/>
    <property type="match status" value="1"/>
</dbReference>
<dbReference type="SUPFAM" id="SSF56322">
    <property type="entry name" value="ADC synthase"/>
    <property type="match status" value="1"/>
</dbReference>
<dbReference type="PRINTS" id="PR00095">
    <property type="entry name" value="ANTSNTHASEI"/>
</dbReference>
<evidence type="ECO:0000313" key="14">
    <source>
        <dbReference type="Proteomes" id="UP000250235"/>
    </source>
</evidence>
<dbReference type="OrthoDB" id="1865897at2759"/>
<comment type="catalytic activity">
    <reaction evidence="11">
        <text>a quinone + NADPH + H(+) = a quinol + NADP(+)</text>
        <dbReference type="Rhea" id="RHEA:46164"/>
        <dbReference type="ChEBI" id="CHEBI:15378"/>
        <dbReference type="ChEBI" id="CHEBI:24646"/>
        <dbReference type="ChEBI" id="CHEBI:57783"/>
        <dbReference type="ChEBI" id="CHEBI:58349"/>
        <dbReference type="ChEBI" id="CHEBI:132124"/>
        <dbReference type="EC" id="1.6.5.2"/>
    </reaction>
</comment>
<sequence length="737" mass="82208">MESLTFPLRPLFSPRPQLALPAFKCSISPPSLADHSSKFREAAKQGNLIPLYRSIFSDHLTPVLAYRCLVKEDQRDAPSFLFESVSPVSKVSSVGRYSVIGSRPTMEIVAKENMVTIIDHHAGKRIEEFAEDPMIVPRRIMEKWKPQGIDELPEAFCGGWVGYFSYDTVRYVEKKKLPFSRAPEDDRNLPDVHLGLYDNVIVFDHVEKKAYVIHWVRLDQFSSVEEAYDDGMNRLQALVSQVHDIIPPRLPAGSIKLHTSLFGPSLTKSTMTSEDYQKAVLRAKDHILAGDIFQIVLSQRFERRTFADPFEIYRALRIVNPSPYMAYLQGKITNRPLAGTVRRGKTHKEDYMLENQLLHDEKQCAEHIMLVDLGRNDVGKVSESGSVKVEKLMNIERYSHVMHISSTVTGKLSRGLTSWDALRAALPVGTVSGAPKVKAMELIDQLEVTRRGPYSGGFGGISFTGDMDIALSLRTMVFPTNIRYDTMYSYNDAVNRRDWVAHLQAGAGIVADSDPADEHRECHNKAAALARAIDLAESSFIEKYYSLYGHVESMAREIQRGANSVPHVQATLWQVPETLPDLVLKKMKAPQKADDVPEISPEQLVEADGFIFGFPSRFGVMAAQFKAFFDATADIWATQALAGKPAGIFWSTGFHGGGQELSALTAVTQLAHHGMIFVPLGYTFGSGMFEMHEVKGGSSYGAGTYAADGSRQPTELELEQAFYQGKYIAEITKKLKI</sequence>
<dbReference type="SUPFAM" id="SSF52218">
    <property type="entry name" value="Flavoproteins"/>
    <property type="match status" value="1"/>
</dbReference>
<dbReference type="InterPro" id="IPR029039">
    <property type="entry name" value="Flavoprotein-like_sf"/>
</dbReference>
<evidence type="ECO:0000256" key="2">
    <source>
        <dbReference type="ARBA" id="ARBA00004873"/>
    </source>
</evidence>
<dbReference type="NCBIfam" id="TIGR01755">
    <property type="entry name" value="flav_wrbA"/>
    <property type="match status" value="1"/>
</dbReference>
<proteinExistence type="inferred from homology"/>
<dbReference type="InterPro" id="IPR005801">
    <property type="entry name" value="ADC_synthase"/>
</dbReference>
<comment type="similarity">
    <text evidence="4">Belongs to the anthranilate synthase component I family.</text>
</comment>
<comment type="cofactor">
    <cofactor evidence="1">
        <name>FMN</name>
        <dbReference type="ChEBI" id="CHEBI:58210"/>
    </cofactor>
</comment>
<evidence type="ECO:0000256" key="4">
    <source>
        <dbReference type="ARBA" id="ARBA00009562"/>
    </source>
</evidence>
<dbReference type="InterPro" id="IPR006805">
    <property type="entry name" value="Anth_synth_I_N"/>
</dbReference>
<dbReference type="GO" id="GO:0004049">
    <property type="term" value="F:anthranilate synthase activity"/>
    <property type="evidence" value="ECO:0007669"/>
    <property type="project" value="UniProtKB-ARBA"/>
</dbReference>
<accession>A0A2Z7AV71</accession>
<evidence type="ECO:0000256" key="8">
    <source>
        <dbReference type="ARBA" id="ARBA00023141"/>
    </source>
</evidence>
<dbReference type="Pfam" id="PF00425">
    <property type="entry name" value="Chorismate_bind"/>
    <property type="match status" value="1"/>
</dbReference>
<comment type="subunit">
    <text evidence="5">Heterotetramer consisting of two non-identical subunits: a beta subunit and a large alpha subunit.</text>
</comment>
<dbReference type="GO" id="GO:0003955">
    <property type="term" value="F:NAD(P)H dehydrogenase (quinone) activity"/>
    <property type="evidence" value="ECO:0007669"/>
    <property type="project" value="UniProtKB-EC"/>
</dbReference>
<dbReference type="InterPro" id="IPR008254">
    <property type="entry name" value="Flavodoxin/NO_synth"/>
</dbReference>
<feature type="domain" description="Flavodoxin-like" evidence="12">
    <location>
        <begin position="540"/>
        <end position="728"/>
    </location>
</feature>
<dbReference type="Pfam" id="PF03358">
    <property type="entry name" value="FMN_red"/>
    <property type="match status" value="1"/>
</dbReference>
<dbReference type="Proteomes" id="UP000250235">
    <property type="component" value="Unassembled WGS sequence"/>
</dbReference>
<dbReference type="EMBL" id="KV011838">
    <property type="protein sequence ID" value="KZV25745.1"/>
    <property type="molecule type" value="Genomic_DNA"/>
</dbReference>
<dbReference type="GO" id="GO:0010181">
    <property type="term" value="F:FMN binding"/>
    <property type="evidence" value="ECO:0007669"/>
    <property type="project" value="InterPro"/>
</dbReference>
<reference evidence="13 14" key="1">
    <citation type="journal article" date="2015" name="Proc. Natl. Acad. Sci. U.S.A.">
        <title>The resurrection genome of Boea hygrometrica: A blueprint for survival of dehydration.</title>
        <authorList>
            <person name="Xiao L."/>
            <person name="Yang G."/>
            <person name="Zhang L."/>
            <person name="Yang X."/>
            <person name="Zhao S."/>
            <person name="Ji Z."/>
            <person name="Zhou Q."/>
            <person name="Hu M."/>
            <person name="Wang Y."/>
            <person name="Chen M."/>
            <person name="Xu Y."/>
            <person name="Jin H."/>
            <person name="Xiao X."/>
            <person name="Hu G."/>
            <person name="Bao F."/>
            <person name="Hu Y."/>
            <person name="Wan P."/>
            <person name="Li L."/>
            <person name="Deng X."/>
            <person name="Kuang T."/>
            <person name="Xiang C."/>
            <person name="Zhu J.K."/>
            <person name="Oliver M.J."/>
            <person name="He Y."/>
        </authorList>
    </citation>
    <scope>NUCLEOTIDE SEQUENCE [LARGE SCALE GENOMIC DNA]</scope>
    <source>
        <strain evidence="14">cv. XS01</strain>
    </source>
</reference>
<comment type="similarity">
    <text evidence="3">Belongs to the WrbA family.</text>
</comment>
<evidence type="ECO:0000313" key="13">
    <source>
        <dbReference type="EMBL" id="KZV25745.1"/>
    </source>
</evidence>
<dbReference type="PANTHER" id="PTHR11236:SF9">
    <property type="entry name" value="ANTHRANILATE SYNTHASE COMPONENT 1"/>
    <property type="match status" value="1"/>
</dbReference>
<dbReference type="InterPro" id="IPR019999">
    <property type="entry name" value="Anth_synth_I-like"/>
</dbReference>
<dbReference type="PROSITE" id="PS50902">
    <property type="entry name" value="FLAVODOXIN_LIKE"/>
    <property type="match status" value="1"/>
</dbReference>